<name>A0ABS8TEY3_DATST</name>
<protein>
    <submittedName>
        <fullName evidence="2">Uncharacterized protein</fullName>
    </submittedName>
</protein>
<reference evidence="2 3" key="1">
    <citation type="journal article" date="2021" name="BMC Genomics">
        <title>Datura genome reveals duplications of psychoactive alkaloid biosynthetic genes and high mutation rate following tissue culture.</title>
        <authorList>
            <person name="Rajewski A."/>
            <person name="Carter-House D."/>
            <person name="Stajich J."/>
            <person name="Litt A."/>
        </authorList>
    </citation>
    <scope>NUCLEOTIDE SEQUENCE [LARGE SCALE GENOMIC DNA]</scope>
    <source>
        <strain evidence="2">AR-01</strain>
    </source>
</reference>
<comment type="caution">
    <text evidence="2">The sequence shown here is derived from an EMBL/GenBank/DDBJ whole genome shotgun (WGS) entry which is preliminary data.</text>
</comment>
<dbReference type="PANTHER" id="PTHR31642:SF176">
    <property type="entry name" value="ROSMARINATE SYNTHASE-LIKE"/>
    <property type="match status" value="1"/>
</dbReference>
<evidence type="ECO:0000313" key="3">
    <source>
        <dbReference type="Proteomes" id="UP000823775"/>
    </source>
</evidence>
<sequence length="134" mass="15501">MAKWIRESLGMALNERPLLAGRLRSKGENDTNGEFEIVPNDSGVRLIEAKMPMNLDDFLDLEEKRNVEGVCSFGRMFMNKILSIHLFFMSRLTNFKCGRYSIGISCSLFLADPFVMTSFLNRWSKIHVNMVTWR</sequence>
<organism evidence="2 3">
    <name type="scientific">Datura stramonium</name>
    <name type="common">Jimsonweed</name>
    <name type="synonym">Common thornapple</name>
    <dbReference type="NCBI Taxonomy" id="4076"/>
    <lineage>
        <taxon>Eukaryota</taxon>
        <taxon>Viridiplantae</taxon>
        <taxon>Streptophyta</taxon>
        <taxon>Embryophyta</taxon>
        <taxon>Tracheophyta</taxon>
        <taxon>Spermatophyta</taxon>
        <taxon>Magnoliopsida</taxon>
        <taxon>eudicotyledons</taxon>
        <taxon>Gunneridae</taxon>
        <taxon>Pentapetalae</taxon>
        <taxon>asterids</taxon>
        <taxon>lamiids</taxon>
        <taxon>Solanales</taxon>
        <taxon>Solanaceae</taxon>
        <taxon>Solanoideae</taxon>
        <taxon>Datureae</taxon>
        <taxon>Datura</taxon>
    </lineage>
</organism>
<dbReference type="InterPro" id="IPR050317">
    <property type="entry name" value="Plant_Fungal_Acyltransferase"/>
</dbReference>
<evidence type="ECO:0000313" key="2">
    <source>
        <dbReference type="EMBL" id="MCD7469992.1"/>
    </source>
</evidence>
<evidence type="ECO:0000256" key="1">
    <source>
        <dbReference type="ARBA" id="ARBA00009861"/>
    </source>
</evidence>
<accession>A0ABS8TEY3</accession>
<dbReference type="EMBL" id="JACEIK010001517">
    <property type="protein sequence ID" value="MCD7469992.1"/>
    <property type="molecule type" value="Genomic_DNA"/>
</dbReference>
<gene>
    <name evidence="2" type="ORF">HAX54_009498</name>
</gene>
<comment type="similarity">
    <text evidence="1">Belongs to the plant acyltransferase family.</text>
</comment>
<dbReference type="Pfam" id="PF02458">
    <property type="entry name" value="Transferase"/>
    <property type="match status" value="1"/>
</dbReference>
<dbReference type="Gene3D" id="3.30.559.10">
    <property type="entry name" value="Chloramphenicol acetyltransferase-like domain"/>
    <property type="match status" value="1"/>
</dbReference>
<keyword evidence="3" id="KW-1185">Reference proteome</keyword>
<dbReference type="PANTHER" id="PTHR31642">
    <property type="entry name" value="TRICHOTHECENE 3-O-ACETYLTRANSFERASE"/>
    <property type="match status" value="1"/>
</dbReference>
<dbReference type="Proteomes" id="UP000823775">
    <property type="component" value="Unassembled WGS sequence"/>
</dbReference>
<dbReference type="InterPro" id="IPR023213">
    <property type="entry name" value="CAT-like_dom_sf"/>
</dbReference>
<proteinExistence type="inferred from homology"/>